<feature type="non-terminal residue" evidence="1">
    <location>
        <position position="1"/>
    </location>
</feature>
<gene>
    <name evidence="1" type="ORF">Tci_483075</name>
</gene>
<proteinExistence type="predicted"/>
<dbReference type="EMBL" id="BKCJ010241943">
    <property type="protein sequence ID" value="GEZ11102.1"/>
    <property type="molecule type" value="Genomic_DNA"/>
</dbReference>
<dbReference type="AlphaFoldDB" id="A0A699I211"/>
<name>A0A699I211_TANCI</name>
<organism evidence="1">
    <name type="scientific">Tanacetum cinerariifolium</name>
    <name type="common">Dalmatian daisy</name>
    <name type="synonym">Chrysanthemum cinerariifolium</name>
    <dbReference type="NCBI Taxonomy" id="118510"/>
    <lineage>
        <taxon>Eukaryota</taxon>
        <taxon>Viridiplantae</taxon>
        <taxon>Streptophyta</taxon>
        <taxon>Embryophyta</taxon>
        <taxon>Tracheophyta</taxon>
        <taxon>Spermatophyta</taxon>
        <taxon>Magnoliopsida</taxon>
        <taxon>eudicotyledons</taxon>
        <taxon>Gunneridae</taxon>
        <taxon>Pentapetalae</taxon>
        <taxon>asterids</taxon>
        <taxon>campanulids</taxon>
        <taxon>Asterales</taxon>
        <taxon>Asteraceae</taxon>
        <taxon>Asteroideae</taxon>
        <taxon>Anthemideae</taxon>
        <taxon>Anthemidinae</taxon>
        <taxon>Tanacetum</taxon>
    </lineage>
</organism>
<evidence type="ECO:0000313" key="1">
    <source>
        <dbReference type="EMBL" id="GEZ11102.1"/>
    </source>
</evidence>
<accession>A0A699I211</accession>
<sequence length="141" mass="15525">VGYKHVVLASTCHRETATTVRKPVRMAALAVPITGASQSRQHGKSELVIHLNPSGNTVESSTNMVECAVTELVKLISAHQTIFLFHLHRYALGIRLVILSSNSNLLQMTITEMLHDLEAGYSDNPVSGVDIFYFSMLEAYL</sequence>
<comment type="caution">
    <text evidence="1">The sequence shown here is derived from an EMBL/GenBank/DDBJ whole genome shotgun (WGS) entry which is preliminary data.</text>
</comment>
<reference evidence="1" key="1">
    <citation type="journal article" date="2019" name="Sci. Rep.">
        <title>Draft genome of Tanacetum cinerariifolium, the natural source of mosquito coil.</title>
        <authorList>
            <person name="Yamashiro T."/>
            <person name="Shiraishi A."/>
            <person name="Satake H."/>
            <person name="Nakayama K."/>
        </authorList>
    </citation>
    <scope>NUCLEOTIDE SEQUENCE</scope>
</reference>
<protein>
    <submittedName>
        <fullName evidence="1">Uncharacterized protein</fullName>
    </submittedName>
</protein>